<evidence type="ECO:0000313" key="2">
    <source>
        <dbReference type="Proteomes" id="UP000824118"/>
    </source>
</evidence>
<dbReference type="EMBL" id="DVNG01000061">
    <property type="protein sequence ID" value="HIU50221.1"/>
    <property type="molecule type" value="Genomic_DNA"/>
</dbReference>
<dbReference type="Pfam" id="PF05673">
    <property type="entry name" value="DUF815"/>
    <property type="match status" value="1"/>
</dbReference>
<gene>
    <name evidence="1" type="ORF">IAD22_04325</name>
</gene>
<dbReference type="GO" id="GO:0005524">
    <property type="term" value="F:ATP binding"/>
    <property type="evidence" value="ECO:0007669"/>
    <property type="project" value="UniProtKB-KW"/>
</dbReference>
<dbReference type="PANTHER" id="PTHR42935:SF1">
    <property type="entry name" value="SLR0930 PROTEIN"/>
    <property type="match status" value="1"/>
</dbReference>
<dbReference type="InterPro" id="IPR027417">
    <property type="entry name" value="P-loop_NTPase"/>
</dbReference>
<organism evidence="1 2">
    <name type="scientific">Candidatus Limousia pullorum</name>
    <dbReference type="NCBI Taxonomy" id="2840860"/>
    <lineage>
        <taxon>Bacteria</taxon>
        <taxon>Bacillati</taxon>
        <taxon>Bacillota</taxon>
        <taxon>Clostridia</taxon>
        <taxon>Eubacteriales</taxon>
        <taxon>Oscillospiraceae</taxon>
        <taxon>Oscillospiraceae incertae sedis</taxon>
        <taxon>Candidatus Limousia</taxon>
    </lineage>
</organism>
<reference evidence="1" key="2">
    <citation type="journal article" date="2021" name="PeerJ">
        <title>Extensive microbial diversity within the chicken gut microbiome revealed by metagenomics and culture.</title>
        <authorList>
            <person name="Gilroy R."/>
            <person name="Ravi A."/>
            <person name="Getino M."/>
            <person name="Pursley I."/>
            <person name="Horton D.L."/>
            <person name="Alikhan N.F."/>
            <person name="Baker D."/>
            <person name="Gharbi K."/>
            <person name="Hall N."/>
            <person name="Watson M."/>
            <person name="Adriaenssens E.M."/>
            <person name="Foster-Nyarko E."/>
            <person name="Jarju S."/>
            <person name="Secka A."/>
            <person name="Antonio M."/>
            <person name="Oren A."/>
            <person name="Chaudhuri R.R."/>
            <person name="La Ragione R."/>
            <person name="Hildebrand F."/>
            <person name="Pallen M.J."/>
        </authorList>
    </citation>
    <scope>NUCLEOTIDE SEQUENCE</scope>
    <source>
        <strain evidence="1">ChiGjej1B1-1684</strain>
    </source>
</reference>
<sequence>MNNTEKVLMSLSSLSIYKGVLGRSVPKAFYRLLKASKENPESFLQSYGEFFALLSERGYSDTFAKSMGEAIMFDENCFTRAATSGSAENLPENVLFAARRDCISLMESTALTPEDIITSCSFKSEIEDIIPTLPKWEQGSFPKELEHIKVSMEELLNFHRENGCGMFARYKAFIWRTGGIRPVMYPDVVTLENLKGYEIQRNAVIENTKAFLQGKTCNNCLLYGDKGTGKSSTVKAVVNSMRKQGLRIVEIPKERLMDFPLLVDSIAAVPLKFIIFIDDLSFNKQDESYASLKAVLEGGLAATPKNALIYATSNRRHIVKESVSDRDTDDLNRRDNMEESLSLSDRFGLSVCFSSPSKDNFLKIVRALAAQNGVDMDVTELEKGAERFALERGGRSPRCAKQYIESLFV</sequence>
<dbReference type="Proteomes" id="UP000824118">
    <property type="component" value="Unassembled WGS sequence"/>
</dbReference>
<proteinExistence type="predicted"/>
<protein>
    <submittedName>
        <fullName evidence="1">ATP-binding protein</fullName>
    </submittedName>
</protein>
<dbReference type="PANTHER" id="PTHR42935">
    <property type="entry name" value="SLR0930 PROTEIN"/>
    <property type="match status" value="1"/>
</dbReference>
<dbReference type="AlphaFoldDB" id="A0A9D1LYB3"/>
<name>A0A9D1LYB3_9FIRM</name>
<evidence type="ECO:0000313" key="1">
    <source>
        <dbReference type="EMBL" id="HIU50221.1"/>
    </source>
</evidence>
<dbReference type="Gene3D" id="3.40.50.300">
    <property type="entry name" value="P-loop containing nucleotide triphosphate hydrolases"/>
    <property type="match status" value="1"/>
</dbReference>
<keyword evidence="1" id="KW-0067">ATP-binding</keyword>
<dbReference type="SUPFAM" id="SSF52540">
    <property type="entry name" value="P-loop containing nucleoside triphosphate hydrolases"/>
    <property type="match status" value="1"/>
</dbReference>
<accession>A0A9D1LYB3</accession>
<reference evidence="1" key="1">
    <citation type="submission" date="2020-10" db="EMBL/GenBank/DDBJ databases">
        <authorList>
            <person name="Gilroy R."/>
        </authorList>
    </citation>
    <scope>NUCLEOTIDE SEQUENCE</scope>
    <source>
        <strain evidence="1">ChiGjej1B1-1684</strain>
    </source>
</reference>
<keyword evidence="1" id="KW-0547">Nucleotide-binding</keyword>
<comment type="caution">
    <text evidence="1">The sequence shown here is derived from an EMBL/GenBank/DDBJ whole genome shotgun (WGS) entry which is preliminary data.</text>
</comment>
<dbReference type="InterPro" id="IPR008533">
    <property type="entry name" value="DUF815"/>
</dbReference>